<feature type="transmembrane region" description="Helical" evidence="6">
    <location>
        <begin position="12"/>
        <end position="35"/>
    </location>
</feature>
<evidence type="ECO:0000313" key="9">
    <source>
        <dbReference type="Proteomes" id="UP000011666"/>
    </source>
</evidence>
<feature type="region of interest" description="Disordered" evidence="7">
    <location>
        <begin position="249"/>
        <end position="363"/>
    </location>
</feature>
<feature type="compositionally biased region" description="Basic and acidic residues" evidence="7">
    <location>
        <begin position="353"/>
        <end position="363"/>
    </location>
</feature>
<dbReference type="eggNOG" id="COG3346">
    <property type="taxonomic scope" value="Bacteria"/>
</dbReference>
<dbReference type="STRING" id="1223545.GS4_25_00280"/>
<dbReference type="InterPro" id="IPR002994">
    <property type="entry name" value="Surf1/Shy1"/>
</dbReference>
<keyword evidence="3 6" id="KW-0812">Transmembrane</keyword>
<comment type="caution">
    <text evidence="8">The sequence shown here is derived from an EMBL/GenBank/DDBJ whole genome shotgun (WGS) entry which is preliminary data.</text>
</comment>
<dbReference type="PANTHER" id="PTHR23427:SF2">
    <property type="entry name" value="SURFEIT LOCUS PROTEIN 1"/>
    <property type="match status" value="1"/>
</dbReference>
<evidence type="ECO:0000256" key="3">
    <source>
        <dbReference type="ARBA" id="ARBA00022692"/>
    </source>
</evidence>
<dbReference type="GO" id="GO:0005886">
    <property type="term" value="C:plasma membrane"/>
    <property type="evidence" value="ECO:0007669"/>
    <property type="project" value="UniProtKB-SubCell"/>
</dbReference>
<dbReference type="PROSITE" id="PS50895">
    <property type="entry name" value="SURF1"/>
    <property type="match status" value="1"/>
</dbReference>
<dbReference type="AlphaFoldDB" id="M0QPU3"/>
<comment type="similarity">
    <text evidence="2 6">Belongs to the SURF1 family.</text>
</comment>
<keyword evidence="6" id="KW-1003">Cell membrane</keyword>
<evidence type="ECO:0000256" key="6">
    <source>
        <dbReference type="RuleBase" id="RU363076"/>
    </source>
</evidence>
<protein>
    <recommendedName>
        <fullName evidence="6">SURF1-like protein</fullName>
    </recommendedName>
</protein>
<gene>
    <name evidence="8" type="ORF">GS4_25_00280</name>
</gene>
<keyword evidence="5 6" id="KW-0472">Membrane</keyword>
<feature type="compositionally biased region" description="Polar residues" evidence="7">
    <location>
        <begin position="268"/>
        <end position="282"/>
    </location>
</feature>
<evidence type="ECO:0000256" key="1">
    <source>
        <dbReference type="ARBA" id="ARBA00004370"/>
    </source>
</evidence>
<evidence type="ECO:0000256" key="5">
    <source>
        <dbReference type="ARBA" id="ARBA00023136"/>
    </source>
</evidence>
<keyword evidence="9" id="KW-1185">Reference proteome</keyword>
<dbReference type="CDD" id="cd06662">
    <property type="entry name" value="SURF1"/>
    <property type="match status" value="1"/>
</dbReference>
<dbReference type="RefSeq" id="WP_007622541.1">
    <property type="nucleotide sequence ID" value="NZ_BANX01000025.1"/>
</dbReference>
<feature type="transmembrane region" description="Helical" evidence="6">
    <location>
        <begin position="215"/>
        <end position="238"/>
    </location>
</feature>
<dbReference type="EMBL" id="BANX01000025">
    <property type="protein sequence ID" value="GAC69457.1"/>
    <property type="molecule type" value="Genomic_DNA"/>
</dbReference>
<keyword evidence="4 6" id="KW-1133">Transmembrane helix</keyword>
<reference evidence="8 9" key="1">
    <citation type="submission" date="2013-01" db="EMBL/GenBank/DDBJ databases">
        <title>Whole genome shotgun sequence of Gordonia soli NBRC 108243.</title>
        <authorList>
            <person name="Isaki-Nakamura S."/>
            <person name="Hosoyama A."/>
            <person name="Tsuchikane K."/>
            <person name="Ando Y."/>
            <person name="Baba S."/>
            <person name="Ohji S."/>
            <person name="Hamada M."/>
            <person name="Tamura T."/>
            <person name="Yamazoe A."/>
            <person name="Yamazaki S."/>
            <person name="Fujita N."/>
        </authorList>
    </citation>
    <scope>NUCLEOTIDE SEQUENCE [LARGE SCALE GENOMIC DNA]</scope>
    <source>
        <strain evidence="8 9">NBRC 108243</strain>
    </source>
</reference>
<proteinExistence type="inferred from homology"/>
<dbReference type="PANTHER" id="PTHR23427">
    <property type="entry name" value="SURFEIT LOCUS PROTEIN"/>
    <property type="match status" value="1"/>
</dbReference>
<evidence type="ECO:0000256" key="4">
    <source>
        <dbReference type="ARBA" id="ARBA00022989"/>
    </source>
</evidence>
<comment type="subcellular location">
    <subcellularLocation>
        <location evidence="6">Cell membrane</location>
        <topology evidence="6">Multi-pass membrane protein</topology>
    </subcellularLocation>
    <subcellularLocation>
        <location evidence="1">Membrane</location>
    </subcellularLocation>
</comment>
<organism evidence="8 9">
    <name type="scientific">Gordonia soli NBRC 108243</name>
    <dbReference type="NCBI Taxonomy" id="1223545"/>
    <lineage>
        <taxon>Bacteria</taxon>
        <taxon>Bacillati</taxon>
        <taxon>Actinomycetota</taxon>
        <taxon>Actinomycetes</taxon>
        <taxon>Mycobacteriales</taxon>
        <taxon>Gordoniaceae</taxon>
        <taxon>Gordonia</taxon>
    </lineage>
</organism>
<evidence type="ECO:0000313" key="8">
    <source>
        <dbReference type="EMBL" id="GAC69457.1"/>
    </source>
</evidence>
<name>M0QPU3_9ACTN</name>
<dbReference type="Proteomes" id="UP000011666">
    <property type="component" value="Unassembled WGS sequence"/>
</dbReference>
<sequence length="363" mass="38347">MRALRTVLRPGWIALGVVVVAFAALCFSILAPWQLGKNSSTEHRNQLIKDAVGTAAVPLDQVTRTGAAFDPATEWREVTVTGRYLPDDQVLVRLRSVEDQPAVEVLVPFAVNGSDRMVLVDRGYVRPQQGSTTPAVPTAPSDEVTITARIRAGEGTSPGRGAHSEDGVRAVYTIDPGVVGTMVGSRLDPYYLQLAADQPGSLGTIGLPQLDSGPYLSYGLQWLAFGIMAPLGACYFVYSEFRQRRRRDPVDDHGLAAGSDEDGPTESDGLTASDEATGSENTEGSEKTPAGVGPDGSRRAGASPEPATAHPTTALSRRRRLRSDLQAAGTDSSAHSRGQIGAGPATQGSPAAVRDKLSKRYGN</sequence>
<dbReference type="OrthoDB" id="9807214at2"/>
<dbReference type="InterPro" id="IPR045214">
    <property type="entry name" value="Surf1/Surf4"/>
</dbReference>
<dbReference type="Pfam" id="PF02104">
    <property type="entry name" value="SURF1"/>
    <property type="match status" value="1"/>
</dbReference>
<evidence type="ECO:0000256" key="2">
    <source>
        <dbReference type="ARBA" id="ARBA00007165"/>
    </source>
</evidence>
<evidence type="ECO:0000256" key="7">
    <source>
        <dbReference type="SAM" id="MobiDB-lite"/>
    </source>
</evidence>
<accession>M0QPU3</accession>